<gene>
    <name evidence="2" type="ORF">N7539_000134</name>
</gene>
<reference evidence="2" key="2">
    <citation type="journal article" date="2023" name="IMA Fungus">
        <title>Comparative genomic study of the Penicillium genus elucidates a diverse pangenome and 15 lateral gene transfer events.</title>
        <authorList>
            <person name="Petersen C."/>
            <person name="Sorensen T."/>
            <person name="Nielsen M.R."/>
            <person name="Sondergaard T.E."/>
            <person name="Sorensen J.L."/>
            <person name="Fitzpatrick D.A."/>
            <person name="Frisvad J.C."/>
            <person name="Nielsen K.L."/>
        </authorList>
    </citation>
    <scope>NUCLEOTIDE SEQUENCE</scope>
    <source>
        <strain evidence="2">IBT 30728</strain>
    </source>
</reference>
<comment type="caution">
    <text evidence="2">The sequence shown here is derived from an EMBL/GenBank/DDBJ whole genome shotgun (WGS) entry which is preliminary data.</text>
</comment>
<feature type="region of interest" description="Disordered" evidence="1">
    <location>
        <begin position="71"/>
        <end position="91"/>
    </location>
</feature>
<accession>A0A9W9XL71</accession>
<evidence type="ECO:0000313" key="3">
    <source>
        <dbReference type="Proteomes" id="UP001148312"/>
    </source>
</evidence>
<dbReference type="Proteomes" id="UP001148312">
    <property type="component" value="Unassembled WGS sequence"/>
</dbReference>
<dbReference type="EMBL" id="JAPWDQ010000001">
    <property type="protein sequence ID" value="KAJ5495018.1"/>
    <property type="molecule type" value="Genomic_DNA"/>
</dbReference>
<proteinExistence type="predicted"/>
<name>A0A9W9XL71_9EURO</name>
<protein>
    <submittedName>
        <fullName evidence="2">Uncharacterized protein</fullName>
    </submittedName>
</protein>
<sequence>MELQHRIEAGIAKQFHFEGIDFVFRARRHRHRCTHSPLPLRCANDQEQSRPMDENRSAQLKPREACAFYDTRLPGDLVPKPGDGPNETEIT</sequence>
<dbReference type="RefSeq" id="XP_056794031.1">
    <property type="nucleotide sequence ID" value="XM_056929738.1"/>
</dbReference>
<keyword evidence="3" id="KW-1185">Reference proteome</keyword>
<dbReference type="AlphaFoldDB" id="A0A9W9XL71"/>
<reference evidence="2" key="1">
    <citation type="submission" date="2022-12" db="EMBL/GenBank/DDBJ databases">
        <authorList>
            <person name="Petersen C."/>
        </authorList>
    </citation>
    <scope>NUCLEOTIDE SEQUENCE</scope>
    <source>
        <strain evidence="2">IBT 30728</strain>
    </source>
</reference>
<dbReference type="GeneID" id="81619987"/>
<organism evidence="2 3">
    <name type="scientific">Penicillium diatomitis</name>
    <dbReference type="NCBI Taxonomy" id="2819901"/>
    <lineage>
        <taxon>Eukaryota</taxon>
        <taxon>Fungi</taxon>
        <taxon>Dikarya</taxon>
        <taxon>Ascomycota</taxon>
        <taxon>Pezizomycotina</taxon>
        <taxon>Eurotiomycetes</taxon>
        <taxon>Eurotiomycetidae</taxon>
        <taxon>Eurotiales</taxon>
        <taxon>Aspergillaceae</taxon>
        <taxon>Penicillium</taxon>
    </lineage>
</organism>
<evidence type="ECO:0000256" key="1">
    <source>
        <dbReference type="SAM" id="MobiDB-lite"/>
    </source>
</evidence>
<evidence type="ECO:0000313" key="2">
    <source>
        <dbReference type="EMBL" id="KAJ5495018.1"/>
    </source>
</evidence>